<evidence type="ECO:0000313" key="3">
    <source>
        <dbReference type="Proteomes" id="UP001224661"/>
    </source>
</evidence>
<feature type="signal peptide" evidence="1">
    <location>
        <begin position="1"/>
        <end position="29"/>
    </location>
</feature>
<keyword evidence="1" id="KW-0732">Signal</keyword>
<evidence type="ECO:0000256" key="1">
    <source>
        <dbReference type="SAM" id="SignalP"/>
    </source>
</evidence>
<gene>
    <name evidence="2" type="ORF">QIS99_31555</name>
</gene>
<evidence type="ECO:0000313" key="2">
    <source>
        <dbReference type="EMBL" id="MDI3390698.1"/>
    </source>
</evidence>
<keyword evidence="3" id="KW-1185">Reference proteome</keyword>
<accession>A0ABT6S3W8</accession>
<protein>
    <submittedName>
        <fullName evidence="2">Uncharacterized protein</fullName>
    </submittedName>
</protein>
<dbReference type="EMBL" id="JASCIR010000064">
    <property type="protein sequence ID" value="MDI3390698.1"/>
    <property type="molecule type" value="Genomic_DNA"/>
</dbReference>
<name>A0ABT6S3W8_9ACTN</name>
<comment type="caution">
    <text evidence="2">The sequence shown here is derived from an EMBL/GenBank/DDBJ whole genome shotgun (WGS) entry which is preliminary data.</text>
</comment>
<organism evidence="2 3">
    <name type="scientific">Streptomyces solicavernae</name>
    <dbReference type="NCBI Taxonomy" id="3043614"/>
    <lineage>
        <taxon>Bacteria</taxon>
        <taxon>Bacillati</taxon>
        <taxon>Actinomycetota</taxon>
        <taxon>Actinomycetes</taxon>
        <taxon>Kitasatosporales</taxon>
        <taxon>Streptomycetaceae</taxon>
        <taxon>Streptomyces</taxon>
    </lineage>
</organism>
<dbReference type="RefSeq" id="WP_282517184.1">
    <property type="nucleotide sequence ID" value="NZ_JASCIR010000064.1"/>
</dbReference>
<feature type="chain" id="PRO_5045408032" evidence="1">
    <location>
        <begin position="30"/>
        <end position="59"/>
    </location>
</feature>
<reference evidence="2 3" key="1">
    <citation type="submission" date="2023-05" db="EMBL/GenBank/DDBJ databases">
        <title>Draft genome sequence of Streptomyces sp. B-S-A8 isolated from a cave soil in Thailand.</title>
        <authorList>
            <person name="Chamroensaksri N."/>
            <person name="Muangham S."/>
        </authorList>
    </citation>
    <scope>NUCLEOTIDE SEQUENCE [LARGE SCALE GENOMIC DNA]</scope>
    <source>
        <strain evidence="2 3">B-S-A8</strain>
    </source>
</reference>
<dbReference type="Proteomes" id="UP001224661">
    <property type="component" value="Unassembled WGS sequence"/>
</dbReference>
<sequence length="59" mass="5794">MLPPVAATTAIPAKLVRVCALAFAATALAGSAALVSDTSPAGIRTTATVPASEDDLIWG</sequence>
<proteinExistence type="predicted"/>